<feature type="repeat" description="WD" evidence="3">
    <location>
        <begin position="342"/>
        <end position="376"/>
    </location>
</feature>
<dbReference type="EMBL" id="BOQP01000008">
    <property type="protein sequence ID" value="GIM69971.1"/>
    <property type="molecule type" value="Genomic_DNA"/>
</dbReference>
<evidence type="ECO:0000256" key="2">
    <source>
        <dbReference type="ARBA" id="ARBA00022737"/>
    </source>
</evidence>
<dbReference type="PROSITE" id="PS50082">
    <property type="entry name" value="WD_REPEATS_2"/>
    <property type="match status" value="2"/>
</dbReference>
<dbReference type="Pfam" id="PF13360">
    <property type="entry name" value="PQQ_2"/>
    <property type="match status" value="1"/>
</dbReference>
<comment type="caution">
    <text evidence="5">The sequence shown here is derived from an EMBL/GenBank/DDBJ whole genome shotgun (WGS) entry which is preliminary data.</text>
</comment>
<reference evidence="5" key="1">
    <citation type="submission" date="2021-03" db="EMBL/GenBank/DDBJ databases">
        <title>Whole genome shotgun sequence of Actinoplanes consettensis NBRC 14913.</title>
        <authorList>
            <person name="Komaki H."/>
            <person name="Tamura T."/>
        </authorList>
    </citation>
    <scope>NUCLEOTIDE SEQUENCE</scope>
    <source>
        <strain evidence="5">NBRC 14913</strain>
    </source>
</reference>
<dbReference type="Proteomes" id="UP000680865">
    <property type="component" value="Unassembled WGS sequence"/>
</dbReference>
<gene>
    <name evidence="5" type="ORF">Aco04nite_17810</name>
</gene>
<dbReference type="PROSITE" id="PS00678">
    <property type="entry name" value="WD_REPEATS_1"/>
    <property type="match status" value="2"/>
</dbReference>
<dbReference type="Pfam" id="PF00400">
    <property type="entry name" value="WD40"/>
    <property type="match status" value="5"/>
</dbReference>
<feature type="domain" description="Pyrrolo-quinoline quinone repeat" evidence="4">
    <location>
        <begin position="399"/>
        <end position="579"/>
    </location>
</feature>
<accession>A0A919VNB9</accession>
<dbReference type="SMART" id="SM00320">
    <property type="entry name" value="WD40"/>
    <property type="match status" value="12"/>
</dbReference>
<dbReference type="SUPFAM" id="SSF50978">
    <property type="entry name" value="WD40 repeat-like"/>
    <property type="match status" value="1"/>
</dbReference>
<dbReference type="InterPro" id="IPR011047">
    <property type="entry name" value="Quinoprotein_ADH-like_sf"/>
</dbReference>
<dbReference type="PANTHER" id="PTHR44019">
    <property type="entry name" value="WD REPEAT-CONTAINING PROTEIN 55"/>
    <property type="match status" value="1"/>
</dbReference>
<dbReference type="Gene3D" id="2.130.10.10">
    <property type="entry name" value="YVTN repeat-like/Quinoprotein amine dehydrogenase"/>
    <property type="match status" value="4"/>
</dbReference>
<dbReference type="InterPro" id="IPR036322">
    <property type="entry name" value="WD40_repeat_dom_sf"/>
</dbReference>
<proteinExistence type="predicted"/>
<feature type="repeat" description="WD" evidence="3">
    <location>
        <begin position="629"/>
        <end position="670"/>
    </location>
</feature>
<keyword evidence="2" id="KW-0677">Repeat</keyword>
<evidence type="ECO:0000259" key="4">
    <source>
        <dbReference type="Pfam" id="PF13360"/>
    </source>
</evidence>
<protein>
    <recommendedName>
        <fullName evidence="4">Pyrrolo-quinoline quinone repeat domain-containing protein</fullName>
    </recommendedName>
</protein>
<dbReference type="AlphaFoldDB" id="A0A919VNB9"/>
<evidence type="ECO:0000313" key="6">
    <source>
        <dbReference type="Proteomes" id="UP000680865"/>
    </source>
</evidence>
<dbReference type="SUPFAM" id="SSF50998">
    <property type="entry name" value="Quinoprotein alcohol dehydrogenase-like"/>
    <property type="match status" value="1"/>
</dbReference>
<evidence type="ECO:0000256" key="3">
    <source>
        <dbReference type="PROSITE-ProRule" id="PRU00221"/>
    </source>
</evidence>
<keyword evidence="1 3" id="KW-0853">WD repeat</keyword>
<dbReference type="PROSITE" id="PS50294">
    <property type="entry name" value="WD_REPEATS_REGION"/>
    <property type="match status" value="2"/>
</dbReference>
<dbReference type="RefSeq" id="WP_212996710.1">
    <property type="nucleotide sequence ID" value="NZ_BAAATW010000003.1"/>
</dbReference>
<dbReference type="InterPro" id="IPR001680">
    <property type="entry name" value="WD40_rpt"/>
</dbReference>
<sequence>MTDSDDRRAVPSVEHRRTLAALARAVRLEGDLLSREPALLRQQLINRLRWDPEPATRALAAGADPGPGEYSLAGLLRPAEPDGLLRVLAAFDQVDCCAISPDGTRLLAGGRDGNARLFALESGREPVGLAGHGRMITSCAFHPHGEFVYLLDRGGRVDRWRYDAERAWHDTGGASAGASGRAMSAAKDRIVVAGDGVRLCDGRTLEVVRTLDDRSDATCAAITPGGALIVAGYDDGTLRAWPGGDDPAPGPAVQLCTTGHTVTGCAVSGDGTRIVAATADGRLHVLDAGLRRIHRLDDPGLGVVPAVWACAGDATLDRAVSALTGGVLQLWDTGRGTLLGTVSAHSGDADAVAMSPDGSRVVSAGQDGRVHIWDTELFGDAEQEPFRKLLQHLWLIPDEDTVAAIDAYGITRRWNTRTGEKSGEFETCRRFCGAAATTPDGRTLLAVDRGTGLQVWRLGTGQEQLHTLRHPEATIGAFVDGVIVSAGKDDGTVNAWSLTSGDPLWHLDGHRGLTTMAPDPDRGAVLVGYTSGAVALLDAATGARTVLRPGDDAEISACAVGAEGVLAAGTATGQVLAWDNTLTPISTAGAAHRGRVRHLAAGTARFPLVSAGEDGVILRWTAAGAAAPLSGHSADVRNVAVGDRGRLVVSTSDDRTTRVWELDSGRQVAVLPLQSRGQLVAAHPTRALFTCSDDGGITSACELRRPS</sequence>
<dbReference type="InterPro" id="IPR050505">
    <property type="entry name" value="WDR55/POC1"/>
</dbReference>
<dbReference type="InterPro" id="IPR019775">
    <property type="entry name" value="WD40_repeat_CS"/>
</dbReference>
<name>A0A919VNB9_9ACTN</name>
<organism evidence="5 6">
    <name type="scientific">Winogradskya consettensis</name>
    <dbReference type="NCBI Taxonomy" id="113560"/>
    <lineage>
        <taxon>Bacteria</taxon>
        <taxon>Bacillati</taxon>
        <taxon>Actinomycetota</taxon>
        <taxon>Actinomycetes</taxon>
        <taxon>Micromonosporales</taxon>
        <taxon>Micromonosporaceae</taxon>
        <taxon>Winogradskya</taxon>
    </lineage>
</organism>
<dbReference type="PANTHER" id="PTHR44019:SF8">
    <property type="entry name" value="POC1 CENTRIOLAR PROTEIN HOMOLOG"/>
    <property type="match status" value="1"/>
</dbReference>
<keyword evidence="6" id="KW-1185">Reference proteome</keyword>
<dbReference type="InterPro" id="IPR015943">
    <property type="entry name" value="WD40/YVTN_repeat-like_dom_sf"/>
</dbReference>
<dbReference type="InterPro" id="IPR002372">
    <property type="entry name" value="PQQ_rpt_dom"/>
</dbReference>
<evidence type="ECO:0000256" key="1">
    <source>
        <dbReference type="ARBA" id="ARBA00022574"/>
    </source>
</evidence>
<evidence type="ECO:0000313" key="5">
    <source>
        <dbReference type="EMBL" id="GIM69971.1"/>
    </source>
</evidence>